<reference evidence="1 2" key="1">
    <citation type="submission" date="2021-06" db="EMBL/GenBank/DDBJ databases">
        <authorList>
            <person name="Palmer J.M."/>
        </authorList>
    </citation>
    <scope>NUCLEOTIDE SEQUENCE [LARGE SCALE GENOMIC DNA]</scope>
    <source>
        <strain evidence="1 2">GA_2019</strain>
        <tissue evidence="1">Muscle</tissue>
    </source>
</reference>
<protein>
    <submittedName>
        <fullName evidence="1">Uncharacterized protein</fullName>
    </submittedName>
</protein>
<gene>
    <name evidence="1" type="ORF">GOODEAATRI_019973</name>
</gene>
<accession>A0ABV0N2U9</accession>
<dbReference type="Proteomes" id="UP001476798">
    <property type="component" value="Unassembled WGS sequence"/>
</dbReference>
<keyword evidence="2" id="KW-1185">Reference proteome</keyword>
<name>A0ABV0N2U9_9TELE</name>
<evidence type="ECO:0000313" key="1">
    <source>
        <dbReference type="EMBL" id="MEQ2165714.1"/>
    </source>
</evidence>
<dbReference type="EMBL" id="JAHRIO010021816">
    <property type="protein sequence ID" value="MEQ2165714.1"/>
    <property type="molecule type" value="Genomic_DNA"/>
</dbReference>
<evidence type="ECO:0000313" key="2">
    <source>
        <dbReference type="Proteomes" id="UP001476798"/>
    </source>
</evidence>
<proteinExistence type="predicted"/>
<feature type="non-terminal residue" evidence="1">
    <location>
        <position position="1"/>
    </location>
</feature>
<sequence length="127" mass="14704">VMGRLQKSLDERQGTPWTGRWFMKHDEVLAGWISKRLRLLPAEPCPGFTSEDLPHSLLAASKPLSYMTCRSSVSYQTGKYLNEFTATQGSPRIHLCRTRVTRENCLQQVFRLYMWAPSNKYWPSPQP</sequence>
<comment type="caution">
    <text evidence="1">The sequence shown here is derived from an EMBL/GenBank/DDBJ whole genome shotgun (WGS) entry which is preliminary data.</text>
</comment>
<organism evidence="1 2">
    <name type="scientific">Goodea atripinnis</name>
    <dbReference type="NCBI Taxonomy" id="208336"/>
    <lineage>
        <taxon>Eukaryota</taxon>
        <taxon>Metazoa</taxon>
        <taxon>Chordata</taxon>
        <taxon>Craniata</taxon>
        <taxon>Vertebrata</taxon>
        <taxon>Euteleostomi</taxon>
        <taxon>Actinopterygii</taxon>
        <taxon>Neopterygii</taxon>
        <taxon>Teleostei</taxon>
        <taxon>Neoteleostei</taxon>
        <taxon>Acanthomorphata</taxon>
        <taxon>Ovalentaria</taxon>
        <taxon>Atherinomorphae</taxon>
        <taxon>Cyprinodontiformes</taxon>
        <taxon>Goodeidae</taxon>
        <taxon>Goodea</taxon>
    </lineage>
</organism>